<gene>
    <name evidence="1" type="ORF">MAM1_0036c02668</name>
</gene>
<organism evidence="1">
    <name type="scientific">Mucor ambiguus</name>
    <dbReference type="NCBI Taxonomy" id="91626"/>
    <lineage>
        <taxon>Eukaryota</taxon>
        <taxon>Fungi</taxon>
        <taxon>Fungi incertae sedis</taxon>
        <taxon>Mucoromycota</taxon>
        <taxon>Mucoromycotina</taxon>
        <taxon>Mucoromycetes</taxon>
        <taxon>Mucorales</taxon>
        <taxon>Mucorineae</taxon>
        <taxon>Mucoraceae</taxon>
        <taxon>Mucor</taxon>
    </lineage>
</organism>
<evidence type="ECO:0000313" key="1">
    <source>
        <dbReference type="EMBL" id="GAN03217.1"/>
    </source>
</evidence>
<dbReference type="OrthoDB" id="2277094at2759"/>
<dbReference type="EMBL" id="DF836325">
    <property type="protein sequence ID" value="GAN03217.1"/>
    <property type="molecule type" value="Genomic_DNA"/>
</dbReference>
<evidence type="ECO:0000313" key="2">
    <source>
        <dbReference type="Proteomes" id="UP000053815"/>
    </source>
</evidence>
<protein>
    <submittedName>
        <fullName evidence="1">Uncharacterized protein</fullName>
    </submittedName>
</protein>
<name>A0A0C9MJB3_9FUNG</name>
<dbReference type="AlphaFoldDB" id="A0A0C9MJB3"/>
<sequence length="72" mass="8116">MPNQYRNEALVKELEKEIEELNEHGASDCFWFCCCNLSGPNNEKMKLAEQRLALEKAKPRNVPGAGEPTPTP</sequence>
<reference evidence="1" key="1">
    <citation type="submission" date="2014-09" db="EMBL/GenBank/DDBJ databases">
        <title>Draft genome sequence of an oleaginous Mucoromycotina fungus Mucor ambiguus NBRC6742.</title>
        <authorList>
            <person name="Takeda I."/>
            <person name="Yamane N."/>
            <person name="Morita T."/>
            <person name="Tamano K."/>
            <person name="Machida M."/>
            <person name="Baker S."/>
            <person name="Koike H."/>
        </authorList>
    </citation>
    <scope>NUCLEOTIDE SEQUENCE</scope>
    <source>
        <strain evidence="1">NBRC 6742</strain>
    </source>
</reference>
<proteinExistence type="predicted"/>
<accession>A0A0C9MJB3</accession>
<keyword evidence="2" id="KW-1185">Reference proteome</keyword>
<dbReference type="Proteomes" id="UP000053815">
    <property type="component" value="Unassembled WGS sequence"/>
</dbReference>